<keyword evidence="1" id="KW-0812">Transmembrane</keyword>
<dbReference type="Proteomes" id="UP000572635">
    <property type="component" value="Unassembled WGS sequence"/>
</dbReference>
<evidence type="ECO:0000313" key="3">
    <source>
        <dbReference type="EMBL" id="MBB5430542.1"/>
    </source>
</evidence>
<accession>A0A7W8VBV4</accession>
<gene>
    <name evidence="3" type="ORF">HDA36_000626</name>
</gene>
<keyword evidence="4" id="KW-1185">Reference proteome</keyword>
<name>A0A7W8VBV4_9ACTN</name>
<reference evidence="3 4" key="1">
    <citation type="submission" date="2020-08" db="EMBL/GenBank/DDBJ databases">
        <title>Sequencing the genomes of 1000 actinobacteria strains.</title>
        <authorList>
            <person name="Klenk H.-P."/>
        </authorList>
    </citation>
    <scope>NUCLEOTIDE SEQUENCE [LARGE SCALE GENOMIC DNA]</scope>
    <source>
        <strain evidence="3 4">DSM 44551</strain>
    </source>
</reference>
<feature type="transmembrane region" description="Helical" evidence="1">
    <location>
        <begin position="12"/>
        <end position="35"/>
    </location>
</feature>
<proteinExistence type="predicted"/>
<protein>
    <recommendedName>
        <fullName evidence="2">YiaAB two helix domain-containing protein</fullName>
    </recommendedName>
</protein>
<dbReference type="InterPro" id="IPR008024">
    <property type="entry name" value="YiaAB"/>
</dbReference>
<feature type="transmembrane region" description="Helical" evidence="1">
    <location>
        <begin position="41"/>
        <end position="61"/>
    </location>
</feature>
<organism evidence="3 4">
    <name type="scientific">Nocardiopsis composta</name>
    <dbReference type="NCBI Taxonomy" id="157465"/>
    <lineage>
        <taxon>Bacteria</taxon>
        <taxon>Bacillati</taxon>
        <taxon>Actinomycetota</taxon>
        <taxon>Actinomycetes</taxon>
        <taxon>Streptosporangiales</taxon>
        <taxon>Nocardiopsidaceae</taxon>
        <taxon>Nocardiopsis</taxon>
    </lineage>
</organism>
<dbReference type="Pfam" id="PF05360">
    <property type="entry name" value="YiaAB"/>
    <property type="match status" value="1"/>
</dbReference>
<keyword evidence="1" id="KW-1133">Transmembrane helix</keyword>
<evidence type="ECO:0000259" key="2">
    <source>
        <dbReference type="Pfam" id="PF05360"/>
    </source>
</evidence>
<dbReference type="AlphaFoldDB" id="A0A7W8VBV4"/>
<feature type="domain" description="YiaAB two helix" evidence="2">
    <location>
        <begin position="14"/>
        <end position="66"/>
    </location>
</feature>
<evidence type="ECO:0000313" key="4">
    <source>
        <dbReference type="Proteomes" id="UP000572635"/>
    </source>
</evidence>
<keyword evidence="1" id="KW-0472">Membrane</keyword>
<dbReference type="EMBL" id="JACHDB010000001">
    <property type="protein sequence ID" value="MBB5430542.1"/>
    <property type="molecule type" value="Genomic_DNA"/>
</dbReference>
<dbReference type="RefSeq" id="WP_184388493.1">
    <property type="nucleotide sequence ID" value="NZ_BAAAJD010000023.1"/>
</dbReference>
<comment type="caution">
    <text evidence="3">The sequence shown here is derived from an EMBL/GenBank/DDBJ whole genome shotgun (WGS) entry which is preliminary data.</text>
</comment>
<sequence length="96" mass="10139">MSSAPLSTKVTPAFYLQSIIAFGVSSAGLCGGVALLPIDPWMRAFIGMGVLFVITSTFNLAKCVRDRQEEALMAAWAEQAQAYGAGNHHAYSGKNG</sequence>
<evidence type="ECO:0000256" key="1">
    <source>
        <dbReference type="SAM" id="Phobius"/>
    </source>
</evidence>